<dbReference type="EMBL" id="JBIAQY010000022">
    <property type="protein sequence ID" value="MFF3573974.1"/>
    <property type="molecule type" value="Genomic_DNA"/>
</dbReference>
<keyword evidence="1" id="KW-0732">Signal</keyword>
<feature type="chain" id="PRO_5046794820" evidence="1">
    <location>
        <begin position="31"/>
        <end position="222"/>
    </location>
</feature>
<gene>
    <name evidence="2" type="ORF">ACFYXQ_40110</name>
</gene>
<evidence type="ECO:0000256" key="1">
    <source>
        <dbReference type="SAM" id="SignalP"/>
    </source>
</evidence>
<dbReference type="Pfam" id="PF09203">
    <property type="entry name" value="MspA"/>
    <property type="match status" value="1"/>
</dbReference>
<name>A0ABW6SEB2_9NOCA</name>
<reference evidence="2 3" key="1">
    <citation type="submission" date="2024-10" db="EMBL/GenBank/DDBJ databases">
        <title>The Natural Products Discovery Center: Release of the First 8490 Sequenced Strains for Exploring Actinobacteria Biosynthetic Diversity.</title>
        <authorList>
            <person name="Kalkreuter E."/>
            <person name="Kautsar S.A."/>
            <person name="Yang D."/>
            <person name="Bader C.D."/>
            <person name="Teijaro C.N."/>
            <person name="Fluegel L."/>
            <person name="Davis C.M."/>
            <person name="Simpson J.R."/>
            <person name="Lauterbach L."/>
            <person name="Steele A.D."/>
            <person name="Gui C."/>
            <person name="Meng S."/>
            <person name="Li G."/>
            <person name="Viehrig K."/>
            <person name="Ye F."/>
            <person name="Su P."/>
            <person name="Kiefer A.F."/>
            <person name="Nichols A."/>
            <person name="Cepeda A.J."/>
            <person name="Yan W."/>
            <person name="Fan B."/>
            <person name="Jiang Y."/>
            <person name="Adhikari A."/>
            <person name="Zheng C.-J."/>
            <person name="Schuster L."/>
            <person name="Cowan T.M."/>
            <person name="Smanski M.J."/>
            <person name="Chevrette M.G."/>
            <person name="De Carvalho L.P.S."/>
            <person name="Shen B."/>
        </authorList>
    </citation>
    <scope>NUCLEOTIDE SEQUENCE [LARGE SCALE GENOMIC DNA]</scope>
    <source>
        <strain evidence="2 3">NPDC002593</strain>
    </source>
</reference>
<proteinExistence type="predicted"/>
<feature type="signal peptide" evidence="1">
    <location>
        <begin position="1"/>
        <end position="30"/>
    </location>
</feature>
<protein>
    <submittedName>
        <fullName evidence="2">MspA family porin</fullName>
    </submittedName>
</protein>
<accession>A0ABW6SEB2</accession>
<evidence type="ECO:0000313" key="3">
    <source>
        <dbReference type="Proteomes" id="UP001601992"/>
    </source>
</evidence>
<dbReference type="InterPro" id="IPR015286">
    <property type="entry name" value="Porin_fam_mycobact-type"/>
</dbReference>
<dbReference type="Gene3D" id="2.60.40.1650">
    <property type="entry name" value="Porin MspA (Ig-like beta-sandwich domain)"/>
    <property type="match status" value="1"/>
</dbReference>
<evidence type="ECO:0000313" key="2">
    <source>
        <dbReference type="EMBL" id="MFF3573974.1"/>
    </source>
</evidence>
<organism evidence="2 3">
    <name type="scientific">Nocardia jiangxiensis</name>
    <dbReference type="NCBI Taxonomy" id="282685"/>
    <lineage>
        <taxon>Bacteria</taxon>
        <taxon>Bacillati</taxon>
        <taxon>Actinomycetota</taxon>
        <taxon>Actinomycetes</taxon>
        <taxon>Mycobacteriales</taxon>
        <taxon>Nocardiaceae</taxon>
        <taxon>Nocardia</taxon>
    </lineage>
</organism>
<keyword evidence="3" id="KW-1185">Reference proteome</keyword>
<sequence>MTIHKYFRAACLTAAATTAIGLLSTGAADADTFIPLANSTVTQTLTDGTVVTLSLTNDSANLSPSMGSTPLHRNAWVSARATMHATNGKLIDGWYLPGYIVGCQINISGGGAGGTASATDSFSSNSVTASTGTTATLSLGPGQEQSFSLLDVERADPFGADANYPFNYFFHTNDAGMSWINTTIALNGCAGYAQARPFMKVRVQTDTAVGQIAVWGPAFSLG</sequence>
<dbReference type="Proteomes" id="UP001601992">
    <property type="component" value="Unassembled WGS sequence"/>
</dbReference>
<comment type="caution">
    <text evidence="2">The sequence shown here is derived from an EMBL/GenBank/DDBJ whole genome shotgun (WGS) entry which is preliminary data.</text>
</comment>
<dbReference type="RefSeq" id="WP_040829525.1">
    <property type="nucleotide sequence ID" value="NZ_JBIAQY010000022.1"/>
</dbReference>